<proteinExistence type="predicted"/>
<reference evidence="1 2" key="1">
    <citation type="submission" date="2023-08" db="EMBL/GenBank/DDBJ databases">
        <title>Rhodoferax potami sp. nov. and Rhodoferax mekongensis sp. nov., isolated from the Mekong River in Thailand.</title>
        <authorList>
            <person name="Kitikhun S."/>
            <person name="Charoenyingcharoen P."/>
            <person name="Siriarchawattana P."/>
            <person name="Likhitrattanapisal S."/>
            <person name="Nilsakha T."/>
            <person name="Chanpet A."/>
            <person name="Rattanawaree P."/>
            <person name="Ingsriswang S."/>
        </authorList>
    </citation>
    <scope>NUCLEOTIDE SEQUENCE [LARGE SCALE GENOMIC DNA]</scope>
    <source>
        <strain evidence="1 2">TBRC 17660</strain>
    </source>
</reference>
<keyword evidence="2" id="KW-1185">Reference proteome</keyword>
<dbReference type="RefSeq" id="WP_313874489.1">
    <property type="nucleotide sequence ID" value="NZ_JAVBIK010000001.1"/>
</dbReference>
<gene>
    <name evidence="1" type="ORF">RAE19_08640</name>
</gene>
<comment type="caution">
    <text evidence="1">The sequence shown here is derived from an EMBL/GenBank/DDBJ whole genome shotgun (WGS) entry which is preliminary data.</text>
</comment>
<organism evidence="1 2">
    <name type="scientific">Rhodoferax potami</name>
    <dbReference type="NCBI Taxonomy" id="3068338"/>
    <lineage>
        <taxon>Bacteria</taxon>
        <taxon>Pseudomonadati</taxon>
        <taxon>Pseudomonadota</taxon>
        <taxon>Betaproteobacteria</taxon>
        <taxon>Burkholderiales</taxon>
        <taxon>Comamonadaceae</taxon>
        <taxon>Rhodoferax</taxon>
    </lineage>
</organism>
<dbReference type="EMBL" id="JAVBIK010000001">
    <property type="protein sequence ID" value="MDT7518771.1"/>
    <property type="molecule type" value="Genomic_DNA"/>
</dbReference>
<accession>A0ABU3KLU4</accession>
<protein>
    <submittedName>
        <fullName evidence="1">Uncharacterized protein</fullName>
    </submittedName>
</protein>
<evidence type="ECO:0000313" key="2">
    <source>
        <dbReference type="Proteomes" id="UP001321700"/>
    </source>
</evidence>
<evidence type="ECO:0000313" key="1">
    <source>
        <dbReference type="EMBL" id="MDT7518771.1"/>
    </source>
</evidence>
<sequence>MQKNTIEVPEKGTYKWQLFDYWSGEYRQTHATHHAYIALNFAGALDACKSKFQALVQQHRAKLADAETGARHQRAIERLQNTLSGAAVAYESGFHRH</sequence>
<name>A0ABU3KLU4_9BURK</name>
<dbReference type="Proteomes" id="UP001321700">
    <property type="component" value="Unassembled WGS sequence"/>
</dbReference>